<reference evidence="2 3" key="1">
    <citation type="submission" date="2016-10" db="EMBL/GenBank/DDBJ databases">
        <title>Rodentibacter gen. nov. and new species.</title>
        <authorList>
            <person name="Christensen H."/>
        </authorList>
    </citation>
    <scope>NUCLEOTIDE SEQUENCE [LARGE SCALE GENOMIC DNA]</scope>
    <source>
        <strain evidence="2 3">Ppn157</strain>
    </source>
</reference>
<evidence type="ECO:0000313" key="3">
    <source>
        <dbReference type="Proteomes" id="UP000189549"/>
    </source>
</evidence>
<feature type="compositionally biased region" description="Acidic residues" evidence="1">
    <location>
        <begin position="293"/>
        <end position="312"/>
    </location>
</feature>
<dbReference type="Proteomes" id="UP000189549">
    <property type="component" value="Unassembled WGS sequence"/>
</dbReference>
<dbReference type="Pfam" id="PF09979">
    <property type="entry name" value="DUF2213"/>
    <property type="match status" value="1"/>
</dbReference>
<comment type="caution">
    <text evidence="2">The sequence shown here is derived from an EMBL/GenBank/DDBJ whole genome shotgun (WGS) entry which is preliminary data.</text>
</comment>
<dbReference type="EMBL" id="MLAH01000035">
    <property type="protein sequence ID" value="OOF84646.1"/>
    <property type="molecule type" value="Genomic_DNA"/>
</dbReference>
<sequence>MTIAQDKREFDKNGWFEVKNNPLSKEGVFFYRGASIRLPDGTQPADKEKLYAVYRPAEELSNEQAIDSFKLVPWVDDHTMLGSETLGMTPAERKGVSGVIGEEVYFKDGVLYGNIKAFSESLARKIENGKKELSLGYRCRYEYSPGVWNGKPYDYIQRDLRGNHLALVDSGRMGGDVRVLDHDDTNLGQFNFTCDSLMEKQHMNFEELLAQLRDLTPEQVAALTSELDKIKQPSQDEEPEEEHQDVISDEESADDDEEHQEGEPSPIDKLIAVVERLDKRVAHQLESGKVESSDEEETDSETEDEGEGEEEQAQNQAMDAAEITKMAMAKIASRDKLYKRVSGFTGAFDCSAMDEDEVAVYACSKLGLKAPKGQEMAMIQGYMANRTPVNKQKTVAAFDSSDSSFLDGQLTQ</sequence>
<organism evidence="2 3">
    <name type="scientific">Rodentibacter ratti</name>
    <dbReference type="NCBI Taxonomy" id="1906745"/>
    <lineage>
        <taxon>Bacteria</taxon>
        <taxon>Pseudomonadati</taxon>
        <taxon>Pseudomonadota</taxon>
        <taxon>Gammaproteobacteria</taxon>
        <taxon>Pasteurellales</taxon>
        <taxon>Pasteurellaceae</taxon>
        <taxon>Rodentibacter</taxon>
    </lineage>
</organism>
<accession>A0A1V3L3X1</accession>
<dbReference type="InterPro" id="IPR016913">
    <property type="entry name" value="UCP029215"/>
</dbReference>
<dbReference type="AlphaFoldDB" id="A0A1V3L3X1"/>
<proteinExistence type="predicted"/>
<dbReference type="RefSeq" id="WP_077476308.1">
    <property type="nucleotide sequence ID" value="NZ_MLAH01000035.1"/>
</dbReference>
<evidence type="ECO:0000313" key="2">
    <source>
        <dbReference type="EMBL" id="OOF84646.1"/>
    </source>
</evidence>
<feature type="compositionally biased region" description="Acidic residues" evidence="1">
    <location>
        <begin position="235"/>
        <end position="260"/>
    </location>
</feature>
<feature type="region of interest" description="Disordered" evidence="1">
    <location>
        <begin position="230"/>
        <end position="268"/>
    </location>
</feature>
<gene>
    <name evidence="2" type="ORF">BKG93_06690</name>
</gene>
<evidence type="ECO:0008006" key="4">
    <source>
        <dbReference type="Google" id="ProtNLM"/>
    </source>
</evidence>
<name>A0A1V3L3X1_9PAST</name>
<protein>
    <recommendedName>
        <fullName evidence="4">DUF2213 domain-containing protein</fullName>
    </recommendedName>
</protein>
<feature type="region of interest" description="Disordered" evidence="1">
    <location>
        <begin position="284"/>
        <end position="316"/>
    </location>
</feature>
<evidence type="ECO:0000256" key="1">
    <source>
        <dbReference type="SAM" id="MobiDB-lite"/>
    </source>
</evidence>
<dbReference type="PIRSF" id="PIRSF029215">
    <property type="entry name" value="UCP029215"/>
    <property type="match status" value="1"/>
</dbReference>